<dbReference type="Pfam" id="PF02604">
    <property type="entry name" value="PhdYeFM_antitox"/>
    <property type="match status" value="1"/>
</dbReference>
<sequence length="74" mass="8525">MITQNIVGVKELRTNLDHYINKVKKGASFTIVRRSRAVFKIVPILEEEEQWEPVIDFTKIKKGGISISELLSRL</sequence>
<evidence type="ECO:0000313" key="4">
    <source>
        <dbReference type="Proteomes" id="UP000179024"/>
    </source>
</evidence>
<accession>A0A1F7I9U5</accession>
<name>A0A1F7I9U5_9BACT</name>
<dbReference type="Gene3D" id="3.40.1620.10">
    <property type="entry name" value="YefM-like domain"/>
    <property type="match status" value="1"/>
</dbReference>
<evidence type="ECO:0000313" key="3">
    <source>
        <dbReference type="EMBL" id="OGK40135.1"/>
    </source>
</evidence>
<protein>
    <recommendedName>
        <fullName evidence="2">Antitoxin</fullName>
    </recommendedName>
</protein>
<gene>
    <name evidence="3" type="ORF">A3F34_03310</name>
</gene>
<comment type="similarity">
    <text evidence="1 2">Belongs to the phD/YefM antitoxin family.</text>
</comment>
<organism evidence="3 4">
    <name type="scientific">Candidatus Roizmanbacteria bacterium RIFCSPHIGHO2_12_FULL_44_10</name>
    <dbReference type="NCBI Taxonomy" id="1802054"/>
    <lineage>
        <taxon>Bacteria</taxon>
        <taxon>Candidatus Roizmaniibacteriota</taxon>
    </lineage>
</organism>
<proteinExistence type="inferred from homology"/>
<dbReference type="Proteomes" id="UP000179024">
    <property type="component" value="Unassembled WGS sequence"/>
</dbReference>
<evidence type="ECO:0000256" key="2">
    <source>
        <dbReference type="RuleBase" id="RU362080"/>
    </source>
</evidence>
<dbReference type="InterPro" id="IPR006442">
    <property type="entry name" value="Antitoxin_Phd/YefM"/>
</dbReference>
<dbReference type="SUPFAM" id="SSF143120">
    <property type="entry name" value="YefM-like"/>
    <property type="match status" value="1"/>
</dbReference>
<comment type="function">
    <text evidence="2">Antitoxin component of a type II toxin-antitoxin (TA) system.</text>
</comment>
<comment type="caution">
    <text evidence="3">The sequence shown here is derived from an EMBL/GenBank/DDBJ whole genome shotgun (WGS) entry which is preliminary data.</text>
</comment>
<dbReference type="EMBL" id="MGAE01000005">
    <property type="protein sequence ID" value="OGK40135.1"/>
    <property type="molecule type" value="Genomic_DNA"/>
</dbReference>
<dbReference type="NCBIfam" id="TIGR01552">
    <property type="entry name" value="phd_fam"/>
    <property type="match status" value="1"/>
</dbReference>
<dbReference type="AlphaFoldDB" id="A0A1F7I9U5"/>
<dbReference type="InterPro" id="IPR036165">
    <property type="entry name" value="YefM-like_sf"/>
</dbReference>
<reference evidence="3 4" key="1">
    <citation type="journal article" date="2016" name="Nat. Commun.">
        <title>Thousands of microbial genomes shed light on interconnected biogeochemical processes in an aquifer system.</title>
        <authorList>
            <person name="Anantharaman K."/>
            <person name="Brown C.T."/>
            <person name="Hug L.A."/>
            <person name="Sharon I."/>
            <person name="Castelle C.J."/>
            <person name="Probst A.J."/>
            <person name="Thomas B.C."/>
            <person name="Singh A."/>
            <person name="Wilkins M.J."/>
            <person name="Karaoz U."/>
            <person name="Brodie E.L."/>
            <person name="Williams K.H."/>
            <person name="Hubbard S.S."/>
            <person name="Banfield J.F."/>
        </authorList>
    </citation>
    <scope>NUCLEOTIDE SEQUENCE [LARGE SCALE GENOMIC DNA]</scope>
</reference>
<evidence type="ECO:0000256" key="1">
    <source>
        <dbReference type="ARBA" id="ARBA00009981"/>
    </source>
</evidence>